<dbReference type="AlphaFoldDB" id="A0A091E2G5"/>
<evidence type="ECO:0000256" key="1">
    <source>
        <dbReference type="SAM" id="MobiDB-lite"/>
    </source>
</evidence>
<reference evidence="2 3" key="1">
    <citation type="submission" date="2013-11" db="EMBL/GenBank/DDBJ databases">
        <title>The Damaraland mole rat (Fukomys damarensis) genome and evolution of African mole rats.</title>
        <authorList>
            <person name="Gladyshev V.N."/>
            <person name="Fang X."/>
        </authorList>
    </citation>
    <scope>NUCLEOTIDE SEQUENCE [LARGE SCALE GENOMIC DNA]</scope>
    <source>
        <tissue evidence="2">Liver</tissue>
    </source>
</reference>
<evidence type="ECO:0000313" key="2">
    <source>
        <dbReference type="EMBL" id="KFO36705.1"/>
    </source>
</evidence>
<gene>
    <name evidence="2" type="ORF">H920_01931</name>
</gene>
<dbReference type="Proteomes" id="UP000028990">
    <property type="component" value="Unassembled WGS sequence"/>
</dbReference>
<name>A0A091E2G5_FUKDA</name>
<dbReference type="EMBL" id="KN121328">
    <property type="protein sequence ID" value="KFO36705.1"/>
    <property type="molecule type" value="Genomic_DNA"/>
</dbReference>
<organism evidence="2 3">
    <name type="scientific">Fukomys damarensis</name>
    <name type="common">Damaraland mole rat</name>
    <name type="synonym">Cryptomys damarensis</name>
    <dbReference type="NCBI Taxonomy" id="885580"/>
    <lineage>
        <taxon>Eukaryota</taxon>
        <taxon>Metazoa</taxon>
        <taxon>Chordata</taxon>
        <taxon>Craniata</taxon>
        <taxon>Vertebrata</taxon>
        <taxon>Euteleostomi</taxon>
        <taxon>Mammalia</taxon>
        <taxon>Eutheria</taxon>
        <taxon>Euarchontoglires</taxon>
        <taxon>Glires</taxon>
        <taxon>Rodentia</taxon>
        <taxon>Hystricomorpha</taxon>
        <taxon>Bathyergidae</taxon>
        <taxon>Fukomys</taxon>
    </lineage>
</organism>
<keyword evidence="3" id="KW-1185">Reference proteome</keyword>
<feature type="compositionally biased region" description="Polar residues" evidence="1">
    <location>
        <begin position="18"/>
        <end position="33"/>
    </location>
</feature>
<proteinExistence type="predicted"/>
<evidence type="ECO:0000313" key="3">
    <source>
        <dbReference type="Proteomes" id="UP000028990"/>
    </source>
</evidence>
<sequence length="151" mass="15845">MVSPGQEPGGLGPCRPRLTSQANHTISESNSESTEQEPVPIQAPSMWEELKCPVLDQCPSPQGDQPQTSWGPRSMNTWEPLLEKDQPSQAAPAELEGVPGPTGVTQSCSVPVPTQARGSPDPLPPQLFAYQGLCFPLPGRPGPASVAGGGR</sequence>
<feature type="compositionally biased region" description="Polar residues" evidence="1">
    <location>
        <begin position="59"/>
        <end position="77"/>
    </location>
</feature>
<accession>A0A091E2G5</accession>
<protein>
    <submittedName>
        <fullName evidence="2">Uncharacterized protein</fullName>
    </submittedName>
</protein>
<feature type="region of interest" description="Disordered" evidence="1">
    <location>
        <begin position="1"/>
        <end position="125"/>
    </location>
</feature>